<dbReference type="RefSeq" id="WP_329513216.1">
    <property type="nucleotide sequence ID" value="NZ_BAAAYZ010000145.1"/>
</dbReference>
<gene>
    <name evidence="1" type="ORF">VXC91_45620</name>
</gene>
<evidence type="ECO:0000313" key="1">
    <source>
        <dbReference type="EMBL" id="MED7828916.1"/>
    </source>
</evidence>
<reference evidence="1" key="1">
    <citation type="submission" date="2024-01" db="EMBL/GenBank/DDBJ databases">
        <title>First draft genome sequence data of TA4-1, the type strain of Gram-positive actinobacterium Streptomyces chiangmaiensis.</title>
        <authorList>
            <person name="Yasawong M."/>
            <person name="Nantapong N."/>
        </authorList>
    </citation>
    <scope>NUCLEOTIDE SEQUENCE</scope>
    <source>
        <strain evidence="1">TA4-1</strain>
    </source>
</reference>
<keyword evidence="2" id="KW-1185">Reference proteome</keyword>
<dbReference type="Proteomes" id="UP001333996">
    <property type="component" value="Unassembled WGS sequence"/>
</dbReference>
<name>A0ABU7FYA4_9ACTN</name>
<proteinExistence type="predicted"/>
<accession>A0ABU7FYA4</accession>
<dbReference type="EMBL" id="JAYWVC010000571">
    <property type="protein sequence ID" value="MED7828916.1"/>
    <property type="molecule type" value="Genomic_DNA"/>
</dbReference>
<comment type="caution">
    <text evidence="1">The sequence shown here is derived from an EMBL/GenBank/DDBJ whole genome shotgun (WGS) entry which is preliminary data.</text>
</comment>
<organism evidence="1 2">
    <name type="scientific">Streptomyces chiangmaiensis</name>
    <dbReference type="NCBI Taxonomy" id="766497"/>
    <lineage>
        <taxon>Bacteria</taxon>
        <taxon>Bacillati</taxon>
        <taxon>Actinomycetota</taxon>
        <taxon>Actinomycetes</taxon>
        <taxon>Kitasatosporales</taxon>
        <taxon>Streptomycetaceae</taxon>
        <taxon>Streptomyces</taxon>
    </lineage>
</organism>
<sequence length="99" mass="10713">MRAQDAIGDPEQGGIVHRVTVPLQSVFDALREDDQAGSGLRGLAQAAQHGGYGRYNAHGLTDDVTHDGAHPEQRLSSRPLLRSTVRQCRMALRVGNART</sequence>
<protein>
    <submittedName>
        <fullName evidence="1">Uncharacterized protein</fullName>
    </submittedName>
</protein>
<evidence type="ECO:0000313" key="2">
    <source>
        <dbReference type="Proteomes" id="UP001333996"/>
    </source>
</evidence>